<gene>
    <name evidence="1" type="ORF">KCMC57_05520</name>
</gene>
<reference evidence="1" key="1">
    <citation type="submission" date="2024-07" db="EMBL/GenBank/DDBJ databases">
        <title>Complete genome sequences of cellulolytic bacteria, Kitasatospora sp. CMC57 and Streptomyces sp. CMC78, isolated from Japanese agricultural soil.</title>
        <authorList>
            <person name="Hashimoto T."/>
            <person name="Ito M."/>
            <person name="Iwamoto M."/>
            <person name="Fukahori D."/>
            <person name="Shoda T."/>
            <person name="Sakoda M."/>
            <person name="Morohoshi T."/>
            <person name="Mitsuboshi M."/>
            <person name="Nishizawa T."/>
        </authorList>
    </citation>
    <scope>NUCLEOTIDE SEQUENCE</scope>
    <source>
        <strain evidence="1">CMC57</strain>
    </source>
</reference>
<proteinExistence type="predicted"/>
<dbReference type="EMBL" id="AP035881">
    <property type="protein sequence ID" value="BFP44184.1"/>
    <property type="molecule type" value="Genomic_DNA"/>
</dbReference>
<sequence>MVQSVGVRSAQEVFSAIAEAGKRPRPRSAYQRGLMVAYWWAAGAPVPAPITRVAAVGAHGPCRAQLLAECQAAAAQLRRAPTAADHSDFALGAFAALAWLSGRHDERP</sequence>
<protein>
    <recommendedName>
        <fullName evidence="2">Triphosphoribosyl-dephospho-CoA synthase</fullName>
    </recommendedName>
</protein>
<dbReference type="AlphaFoldDB" id="A0AB33JSB0"/>
<name>A0AB33JSB0_9ACTN</name>
<evidence type="ECO:0008006" key="2">
    <source>
        <dbReference type="Google" id="ProtNLM"/>
    </source>
</evidence>
<organism evidence="1">
    <name type="scientific">Kitasatospora sp. CMC57</name>
    <dbReference type="NCBI Taxonomy" id="3231513"/>
    <lineage>
        <taxon>Bacteria</taxon>
        <taxon>Bacillati</taxon>
        <taxon>Actinomycetota</taxon>
        <taxon>Actinomycetes</taxon>
        <taxon>Kitasatosporales</taxon>
        <taxon>Streptomycetaceae</taxon>
        <taxon>Kitasatospora</taxon>
    </lineage>
</organism>
<accession>A0AB33JSB0</accession>
<evidence type="ECO:0000313" key="1">
    <source>
        <dbReference type="EMBL" id="BFP44184.1"/>
    </source>
</evidence>